<dbReference type="Pfam" id="PF13414">
    <property type="entry name" value="TPR_11"/>
    <property type="match status" value="1"/>
</dbReference>
<evidence type="ECO:0000313" key="8">
    <source>
        <dbReference type="EMBL" id="CAD6185715.1"/>
    </source>
</evidence>
<dbReference type="Pfam" id="PF00226">
    <property type="entry name" value="DnaJ"/>
    <property type="match status" value="1"/>
</dbReference>
<evidence type="ECO:0000313" key="9">
    <source>
        <dbReference type="Proteomes" id="UP000835052"/>
    </source>
</evidence>
<feature type="chain" id="PRO_5035859131" description="J domain-containing protein" evidence="6">
    <location>
        <begin position="19"/>
        <end position="448"/>
    </location>
</feature>
<evidence type="ECO:0000256" key="4">
    <source>
        <dbReference type="PROSITE-ProRule" id="PRU00339"/>
    </source>
</evidence>
<sequence>MLLLWLTTFSLLIWAVESDRAAQEISKGNVNLAKGQYNEALQHYHEAVEADSTNVQALFRRGTTQLFLGRPSLAIRDFDAVLRLKPDMSTARTQRGNVLFKQGKLEEAKLDFKKALESENSNKEAWEGLEKVMIWDSSLYRIRAKCSQQRGDIHSALMDLRKVAKLDTDHADDVLYEMSRLHYESGSVEQALRSIRDCLKYNPDHKLGYPFYKKLRKIGKIRDAMIAKSENEEWNECVKKAGEILKSDVSEAIRIDINRFSCKCNRENGDLEQAIQDCSKVINDNPNDVDILCERAEAHILNDDLDSALNDFTEASNIDSGNSAARKGIERVKSLKENAGKRDYYRILGVSRSANKRTITKAYRKLAQKWHPDLFTDEKEKQKAQKKFIDIAAAKEVLTDDEKRSKFDNGIDPLDTSNQQGGAHHHGFQGFRGFQGFNDGQYQFFFRQ</sequence>
<dbReference type="SUPFAM" id="SSF48452">
    <property type="entry name" value="TPR-like"/>
    <property type="match status" value="2"/>
</dbReference>
<dbReference type="GO" id="GO:0051787">
    <property type="term" value="F:misfolded protein binding"/>
    <property type="evidence" value="ECO:0007669"/>
    <property type="project" value="TreeGrafter"/>
</dbReference>
<dbReference type="Gene3D" id="1.10.287.110">
    <property type="entry name" value="DnaJ domain"/>
    <property type="match status" value="1"/>
</dbReference>
<dbReference type="Pfam" id="PF13181">
    <property type="entry name" value="TPR_8"/>
    <property type="match status" value="1"/>
</dbReference>
<dbReference type="GO" id="GO:0034975">
    <property type="term" value="P:protein folding in endoplasmic reticulum"/>
    <property type="evidence" value="ECO:0007669"/>
    <property type="project" value="TreeGrafter"/>
</dbReference>
<evidence type="ECO:0000256" key="2">
    <source>
        <dbReference type="ARBA" id="ARBA00022729"/>
    </source>
</evidence>
<dbReference type="PROSITE" id="PS50005">
    <property type="entry name" value="TPR"/>
    <property type="match status" value="4"/>
</dbReference>
<protein>
    <recommendedName>
        <fullName evidence="7">J domain-containing protein</fullName>
    </recommendedName>
</protein>
<feature type="region of interest" description="Disordered" evidence="5">
    <location>
        <begin position="405"/>
        <end position="430"/>
    </location>
</feature>
<dbReference type="InterPro" id="IPR011990">
    <property type="entry name" value="TPR-like_helical_dom_sf"/>
</dbReference>
<dbReference type="Proteomes" id="UP000835052">
    <property type="component" value="Unassembled WGS sequence"/>
</dbReference>
<keyword evidence="4" id="KW-0802">TPR repeat</keyword>
<name>A0A8S1GQ26_9PELO</name>
<evidence type="ECO:0000256" key="3">
    <source>
        <dbReference type="ARBA" id="ARBA00022824"/>
    </source>
</evidence>
<feature type="repeat" description="TPR" evidence="4">
    <location>
        <begin position="55"/>
        <end position="88"/>
    </location>
</feature>
<evidence type="ECO:0000256" key="1">
    <source>
        <dbReference type="ARBA" id="ARBA00004240"/>
    </source>
</evidence>
<keyword evidence="3" id="KW-0256">Endoplasmic reticulum</keyword>
<proteinExistence type="predicted"/>
<dbReference type="SUPFAM" id="SSF46565">
    <property type="entry name" value="Chaperone J-domain"/>
    <property type="match status" value="1"/>
</dbReference>
<dbReference type="SMART" id="SM00028">
    <property type="entry name" value="TPR"/>
    <property type="match status" value="7"/>
</dbReference>
<reference evidence="8" key="1">
    <citation type="submission" date="2020-10" db="EMBL/GenBank/DDBJ databases">
        <authorList>
            <person name="Kikuchi T."/>
        </authorList>
    </citation>
    <scope>NUCLEOTIDE SEQUENCE</scope>
    <source>
        <strain evidence="8">NKZ352</strain>
    </source>
</reference>
<dbReference type="PRINTS" id="PR00625">
    <property type="entry name" value="JDOMAIN"/>
</dbReference>
<dbReference type="AlphaFoldDB" id="A0A8S1GQ26"/>
<dbReference type="GO" id="GO:0051087">
    <property type="term" value="F:protein-folding chaperone binding"/>
    <property type="evidence" value="ECO:0007669"/>
    <property type="project" value="TreeGrafter"/>
</dbReference>
<dbReference type="InterPro" id="IPR019734">
    <property type="entry name" value="TPR_rpt"/>
</dbReference>
<dbReference type="EMBL" id="CAJGYM010000003">
    <property type="protein sequence ID" value="CAD6185715.1"/>
    <property type="molecule type" value="Genomic_DNA"/>
</dbReference>
<dbReference type="PANTHER" id="PTHR44140">
    <property type="entry name" value="LD25575P"/>
    <property type="match status" value="1"/>
</dbReference>
<feature type="repeat" description="TPR" evidence="4">
    <location>
        <begin position="21"/>
        <end position="54"/>
    </location>
</feature>
<feature type="domain" description="J" evidence="7">
    <location>
        <begin position="343"/>
        <end position="411"/>
    </location>
</feature>
<dbReference type="SMART" id="SM00271">
    <property type="entry name" value="DnaJ"/>
    <property type="match status" value="1"/>
</dbReference>
<gene>
    <name evidence="8" type="ORF">CAUJ_LOCUS1634</name>
</gene>
<evidence type="ECO:0000256" key="6">
    <source>
        <dbReference type="SAM" id="SignalP"/>
    </source>
</evidence>
<dbReference type="InterPro" id="IPR036869">
    <property type="entry name" value="J_dom_sf"/>
</dbReference>
<dbReference type="CDD" id="cd06257">
    <property type="entry name" value="DnaJ"/>
    <property type="match status" value="1"/>
</dbReference>
<keyword evidence="2 6" id="KW-0732">Signal</keyword>
<dbReference type="PANTHER" id="PTHR44140:SF4">
    <property type="entry name" value="J DOMAIN-CONTAINING PROTEIN"/>
    <property type="match status" value="1"/>
</dbReference>
<evidence type="ECO:0000256" key="5">
    <source>
        <dbReference type="SAM" id="MobiDB-lite"/>
    </source>
</evidence>
<dbReference type="InterPro" id="IPR001623">
    <property type="entry name" value="DnaJ_domain"/>
</dbReference>
<accession>A0A8S1GQ26</accession>
<comment type="caution">
    <text evidence="8">The sequence shown here is derived from an EMBL/GenBank/DDBJ whole genome shotgun (WGS) entry which is preliminary data.</text>
</comment>
<dbReference type="Gene3D" id="1.25.40.10">
    <property type="entry name" value="Tetratricopeptide repeat domain"/>
    <property type="match status" value="1"/>
</dbReference>
<dbReference type="OrthoDB" id="1726119at2759"/>
<feature type="repeat" description="TPR" evidence="4">
    <location>
        <begin position="172"/>
        <end position="205"/>
    </location>
</feature>
<feature type="signal peptide" evidence="6">
    <location>
        <begin position="1"/>
        <end position="18"/>
    </location>
</feature>
<organism evidence="8 9">
    <name type="scientific">Caenorhabditis auriculariae</name>
    <dbReference type="NCBI Taxonomy" id="2777116"/>
    <lineage>
        <taxon>Eukaryota</taxon>
        <taxon>Metazoa</taxon>
        <taxon>Ecdysozoa</taxon>
        <taxon>Nematoda</taxon>
        <taxon>Chromadorea</taxon>
        <taxon>Rhabditida</taxon>
        <taxon>Rhabditina</taxon>
        <taxon>Rhabditomorpha</taxon>
        <taxon>Rhabditoidea</taxon>
        <taxon>Rhabditidae</taxon>
        <taxon>Peloderinae</taxon>
        <taxon>Caenorhabditis</taxon>
    </lineage>
</organism>
<evidence type="ECO:0000259" key="7">
    <source>
        <dbReference type="PROSITE" id="PS50076"/>
    </source>
</evidence>
<keyword evidence="9" id="KW-1185">Reference proteome</keyword>
<dbReference type="GO" id="GO:0005783">
    <property type="term" value="C:endoplasmic reticulum"/>
    <property type="evidence" value="ECO:0007669"/>
    <property type="project" value="UniProtKB-SubCell"/>
</dbReference>
<feature type="repeat" description="TPR" evidence="4">
    <location>
        <begin position="89"/>
        <end position="122"/>
    </location>
</feature>
<dbReference type="PROSITE" id="PS50076">
    <property type="entry name" value="DNAJ_2"/>
    <property type="match status" value="1"/>
</dbReference>
<dbReference type="InterPro" id="IPR051727">
    <property type="entry name" value="DnaJ_C3_Co-chaperones"/>
</dbReference>
<comment type="subcellular location">
    <subcellularLocation>
        <location evidence="1">Endoplasmic reticulum</location>
    </subcellularLocation>
</comment>